<feature type="compositionally biased region" description="Low complexity" evidence="1">
    <location>
        <begin position="106"/>
        <end position="118"/>
    </location>
</feature>
<proteinExistence type="predicted"/>
<feature type="region of interest" description="Disordered" evidence="1">
    <location>
        <begin position="1"/>
        <end position="162"/>
    </location>
</feature>
<feature type="compositionally biased region" description="Polar residues" evidence="1">
    <location>
        <begin position="9"/>
        <end position="22"/>
    </location>
</feature>
<dbReference type="Proteomes" id="UP001583193">
    <property type="component" value="Unassembled WGS sequence"/>
</dbReference>
<feature type="compositionally biased region" description="Polar residues" evidence="1">
    <location>
        <begin position="29"/>
        <end position="38"/>
    </location>
</feature>
<accession>A0ABR3WSM2</accession>
<evidence type="ECO:0000313" key="3">
    <source>
        <dbReference type="Proteomes" id="UP001583193"/>
    </source>
</evidence>
<feature type="region of interest" description="Disordered" evidence="1">
    <location>
        <begin position="364"/>
        <end position="393"/>
    </location>
</feature>
<feature type="compositionally biased region" description="Polar residues" evidence="1">
    <location>
        <begin position="54"/>
        <end position="64"/>
    </location>
</feature>
<dbReference type="PANTHER" id="PTHR42111:SF1">
    <property type="entry name" value="YALI0D23727P"/>
    <property type="match status" value="1"/>
</dbReference>
<feature type="compositionally biased region" description="Polar residues" evidence="1">
    <location>
        <begin position="119"/>
        <end position="140"/>
    </location>
</feature>
<evidence type="ECO:0000256" key="1">
    <source>
        <dbReference type="SAM" id="MobiDB-lite"/>
    </source>
</evidence>
<organism evidence="2 3">
    <name type="scientific">Paecilomyces lecythidis</name>
    <dbReference type="NCBI Taxonomy" id="3004212"/>
    <lineage>
        <taxon>Eukaryota</taxon>
        <taxon>Fungi</taxon>
        <taxon>Dikarya</taxon>
        <taxon>Ascomycota</taxon>
        <taxon>Pezizomycotina</taxon>
        <taxon>Eurotiomycetes</taxon>
        <taxon>Eurotiomycetidae</taxon>
        <taxon>Eurotiales</taxon>
        <taxon>Thermoascaceae</taxon>
        <taxon>Paecilomyces</taxon>
    </lineage>
</organism>
<reference evidence="2 3" key="1">
    <citation type="journal article" date="2024" name="IMA Fungus">
        <title>IMA Genome - F19 : A genome assembly and annotation guide to empower mycologists, including annotated draft genome sequences of Ceratocystis pirilliformis, Diaporthe australafricana, Fusarium ophioides, Paecilomyces lecythidis, and Sporothrix stenoceras.</title>
        <authorList>
            <person name="Aylward J."/>
            <person name="Wilson A.M."/>
            <person name="Visagie C.M."/>
            <person name="Spraker J."/>
            <person name="Barnes I."/>
            <person name="Buitendag C."/>
            <person name="Ceriani C."/>
            <person name="Del Mar Angel L."/>
            <person name="du Plessis D."/>
            <person name="Fuchs T."/>
            <person name="Gasser K."/>
            <person name="Kramer D."/>
            <person name="Li W."/>
            <person name="Munsamy K."/>
            <person name="Piso A."/>
            <person name="Price J.L."/>
            <person name="Sonnekus B."/>
            <person name="Thomas C."/>
            <person name="van der Nest A."/>
            <person name="van Dijk A."/>
            <person name="van Heerden A."/>
            <person name="van Vuuren N."/>
            <person name="Yilmaz N."/>
            <person name="Duong T.A."/>
            <person name="van der Merwe N.A."/>
            <person name="Wingfield M.J."/>
            <person name="Wingfield B.D."/>
        </authorList>
    </citation>
    <scope>NUCLEOTIDE SEQUENCE [LARGE SCALE GENOMIC DNA]</scope>
    <source>
        <strain evidence="2 3">CMW 18167</strain>
    </source>
</reference>
<dbReference type="EMBL" id="JAVDPF010000050">
    <property type="protein sequence ID" value="KAL1866548.1"/>
    <property type="molecule type" value="Genomic_DNA"/>
</dbReference>
<dbReference type="PANTHER" id="PTHR42111">
    <property type="entry name" value="YALI0D23727P"/>
    <property type="match status" value="1"/>
</dbReference>
<protein>
    <submittedName>
        <fullName evidence="2">Uncharacterized protein</fullName>
    </submittedName>
</protein>
<feature type="compositionally biased region" description="Polar residues" evidence="1">
    <location>
        <begin position="76"/>
        <end position="91"/>
    </location>
</feature>
<sequence length="393" mass="41447">MSSVEEQHYVQSSTLSAAQPTHPSERALPQQSLLSQGILSAEKRQAGDHGAGSKTESYPQSPSDTGDERRPGSEGRYTTATATPDTNSSVHNMIPASPSGGLDPIRSSASPSRARYPYTHTSSPGRSVEQRSPSLRSPASQIFERNVQEDLTPAQTSPGIPSHIMTENHIPPILEASSVAITDKRLDPDSVEIVTPNVHQPAALAVTGTSTADQSLSSSWHEDAHQNTFEGAETASIYGTLDSSDVKRLSFISFADVVNAEHAENNEVGNSDSTRIAGLNNASAALAAQNRSPSPARSPVSSRGFGTSPPTSLSPSLKGLETSPNRASRGITSPLPIPHSPHSPFSGNFGGEVNIETMRQALRRTGSGDLSGVRSRALSMADNDEGAFDRPVK</sequence>
<gene>
    <name evidence="2" type="ORF">Plec18167_009005</name>
</gene>
<evidence type="ECO:0000313" key="2">
    <source>
        <dbReference type="EMBL" id="KAL1866548.1"/>
    </source>
</evidence>
<feature type="compositionally biased region" description="Low complexity" evidence="1">
    <location>
        <begin position="285"/>
        <end position="317"/>
    </location>
</feature>
<feature type="region of interest" description="Disordered" evidence="1">
    <location>
        <begin position="285"/>
        <end position="351"/>
    </location>
</feature>
<keyword evidence="3" id="KW-1185">Reference proteome</keyword>
<name>A0ABR3WSM2_9EURO</name>
<comment type="caution">
    <text evidence="2">The sequence shown here is derived from an EMBL/GenBank/DDBJ whole genome shotgun (WGS) entry which is preliminary data.</text>
</comment>